<sequence>MPKRSAKDKIDRYNKKIRKLEEKERRRSRVLEFSDSDVDLENVAAVDDADNVDMDESANPQLTDVPEIPVSDPGLPETTDVPPVELDPEILSALGEPADDSPELEKIFIKI</sequence>
<evidence type="ECO:0000313" key="1">
    <source>
        <dbReference type="EMBL" id="KAJ8704372.1"/>
    </source>
</evidence>
<evidence type="ECO:0000313" key="2">
    <source>
        <dbReference type="Proteomes" id="UP001231649"/>
    </source>
</evidence>
<name>A0ACC2Q0B6_9NEOP</name>
<gene>
    <name evidence="1" type="ORF">PYW08_013096</name>
</gene>
<dbReference type="EMBL" id="CM056808">
    <property type="protein sequence ID" value="KAJ8704372.1"/>
    <property type="molecule type" value="Genomic_DNA"/>
</dbReference>
<proteinExistence type="predicted"/>
<protein>
    <submittedName>
        <fullName evidence="1">Uncharacterized protein</fullName>
    </submittedName>
</protein>
<organism evidence="1 2">
    <name type="scientific">Mythimna loreyi</name>
    <dbReference type="NCBI Taxonomy" id="667449"/>
    <lineage>
        <taxon>Eukaryota</taxon>
        <taxon>Metazoa</taxon>
        <taxon>Ecdysozoa</taxon>
        <taxon>Arthropoda</taxon>
        <taxon>Hexapoda</taxon>
        <taxon>Insecta</taxon>
        <taxon>Pterygota</taxon>
        <taxon>Neoptera</taxon>
        <taxon>Endopterygota</taxon>
        <taxon>Lepidoptera</taxon>
        <taxon>Glossata</taxon>
        <taxon>Ditrysia</taxon>
        <taxon>Noctuoidea</taxon>
        <taxon>Noctuidae</taxon>
        <taxon>Noctuinae</taxon>
        <taxon>Hadenini</taxon>
        <taxon>Mythimna</taxon>
    </lineage>
</organism>
<dbReference type="Proteomes" id="UP001231649">
    <property type="component" value="Chromosome 32"/>
</dbReference>
<comment type="caution">
    <text evidence="1">The sequence shown here is derived from an EMBL/GenBank/DDBJ whole genome shotgun (WGS) entry which is preliminary data.</text>
</comment>
<reference evidence="1" key="1">
    <citation type="submission" date="2023-03" db="EMBL/GenBank/DDBJ databases">
        <title>Chromosome-level genomes of two armyworms, Mythimna separata and Mythimna loreyi, provide insights into the biosynthesis and reception of sex pheromones.</title>
        <authorList>
            <person name="Zhao H."/>
        </authorList>
    </citation>
    <scope>NUCLEOTIDE SEQUENCE</scope>
    <source>
        <strain evidence="1">BeijingLab</strain>
    </source>
</reference>
<accession>A0ACC2Q0B6</accession>
<keyword evidence="2" id="KW-1185">Reference proteome</keyword>